<name>A0ACC6M994_9BACI</name>
<dbReference type="Proteomes" id="UP001277972">
    <property type="component" value="Unassembled WGS sequence"/>
</dbReference>
<evidence type="ECO:0000313" key="2">
    <source>
        <dbReference type="Proteomes" id="UP001277972"/>
    </source>
</evidence>
<sequence>MSKKYQSHYCGVCDEQKREGIFVYQMFICQECEQKIVSTKPNDENYEYYIDKMKAINKSSYTV</sequence>
<reference evidence="1" key="1">
    <citation type="submission" date="2023-11" db="EMBL/GenBank/DDBJ databases">
        <title>Gracilibacillus pellucida a moderately halophilic bacterium isolated from saline soil in Xinjiang province.</title>
        <authorList>
            <person name="Zhang Z."/>
            <person name="Tan F."/>
            <person name="Wang Y."/>
            <person name="Xia M."/>
        </authorList>
    </citation>
    <scope>NUCLEOTIDE SEQUENCE</scope>
    <source>
        <strain evidence="1">S3-1-1</strain>
    </source>
</reference>
<proteinExistence type="predicted"/>
<dbReference type="EMBL" id="JAWZSR010000014">
    <property type="protein sequence ID" value="MDX8047510.1"/>
    <property type="molecule type" value="Genomic_DNA"/>
</dbReference>
<keyword evidence="2" id="KW-1185">Reference proteome</keyword>
<protein>
    <submittedName>
        <fullName evidence="1">Sigma factor G inhibitor Gin</fullName>
    </submittedName>
</protein>
<gene>
    <name evidence="1" type="ORF">SH601_16205</name>
</gene>
<accession>A0ACC6M994</accession>
<evidence type="ECO:0000313" key="1">
    <source>
        <dbReference type="EMBL" id="MDX8047510.1"/>
    </source>
</evidence>
<organism evidence="1 2">
    <name type="scientific">Gracilibacillus pellucidus</name>
    <dbReference type="NCBI Taxonomy" id="3095368"/>
    <lineage>
        <taxon>Bacteria</taxon>
        <taxon>Bacillati</taxon>
        <taxon>Bacillota</taxon>
        <taxon>Bacilli</taxon>
        <taxon>Bacillales</taxon>
        <taxon>Bacillaceae</taxon>
        <taxon>Gracilibacillus</taxon>
    </lineage>
</organism>
<comment type="caution">
    <text evidence="1">The sequence shown here is derived from an EMBL/GenBank/DDBJ whole genome shotgun (WGS) entry which is preliminary data.</text>
</comment>